<dbReference type="PANTHER" id="PTHR23077">
    <property type="entry name" value="AAA-FAMILY ATPASE"/>
    <property type="match status" value="1"/>
</dbReference>
<evidence type="ECO:0000313" key="4">
    <source>
        <dbReference type="EMBL" id="RLG70093.1"/>
    </source>
</evidence>
<evidence type="ECO:0000259" key="3">
    <source>
        <dbReference type="Pfam" id="PF17862"/>
    </source>
</evidence>
<reference evidence="4 5" key="1">
    <citation type="submission" date="2018-06" db="EMBL/GenBank/DDBJ databases">
        <title>Extensive metabolic versatility and redundancy in microbially diverse, dynamic hydrothermal sediments.</title>
        <authorList>
            <person name="Dombrowski N."/>
            <person name="Teske A."/>
            <person name="Baker B.J."/>
        </authorList>
    </citation>
    <scope>NUCLEOTIDE SEQUENCE [LARGE SCALE GENOMIC DNA]</scope>
    <source>
        <strain evidence="4">B9_G13</strain>
    </source>
</reference>
<keyword evidence="2" id="KW-0067">ATP-binding</keyword>
<accession>A0A497JHX5</accession>
<dbReference type="SUPFAM" id="SSF52540">
    <property type="entry name" value="P-loop containing nucleoside triphosphate hydrolases"/>
    <property type="match status" value="1"/>
</dbReference>
<proteinExistence type="predicted"/>
<dbReference type="Gene3D" id="1.10.8.60">
    <property type="match status" value="1"/>
</dbReference>
<protein>
    <recommendedName>
        <fullName evidence="3">AAA ATPase AAA+ lid domain-containing protein</fullName>
    </recommendedName>
</protein>
<dbReference type="AlphaFoldDB" id="A0A497JHX5"/>
<dbReference type="InterPro" id="IPR041569">
    <property type="entry name" value="AAA_lid_3"/>
</dbReference>
<dbReference type="Pfam" id="PF17862">
    <property type="entry name" value="AAA_lid_3"/>
    <property type="match status" value="1"/>
</dbReference>
<dbReference type="EMBL" id="QMWO01000023">
    <property type="protein sequence ID" value="RLG70093.1"/>
    <property type="molecule type" value="Genomic_DNA"/>
</dbReference>
<gene>
    <name evidence="4" type="ORF">DRO07_01045</name>
</gene>
<dbReference type="GO" id="GO:0005524">
    <property type="term" value="F:ATP binding"/>
    <property type="evidence" value="ECO:0007669"/>
    <property type="project" value="UniProtKB-KW"/>
</dbReference>
<dbReference type="InterPro" id="IPR050168">
    <property type="entry name" value="AAA_ATPase_domain"/>
</dbReference>
<name>A0A497JHX5_9ARCH</name>
<comment type="caution">
    <text evidence="4">The sequence shown here is derived from an EMBL/GenBank/DDBJ whole genome shotgun (WGS) entry which is preliminary data.</text>
</comment>
<dbReference type="Proteomes" id="UP000277633">
    <property type="component" value="Unassembled WGS sequence"/>
</dbReference>
<evidence type="ECO:0000256" key="1">
    <source>
        <dbReference type="ARBA" id="ARBA00022741"/>
    </source>
</evidence>
<evidence type="ECO:0000256" key="2">
    <source>
        <dbReference type="ARBA" id="ARBA00022840"/>
    </source>
</evidence>
<sequence>MPLAKDVSLKKLAELTEGFSGADLEGLVREAVLLAIKENRMKKTTVKHKHFDKALSKMRPSISESTRKAYEEFKARYAEFTPTYVR</sequence>
<organism evidence="4 5">
    <name type="scientific">Candidatus Iainarchaeum sp</name>
    <dbReference type="NCBI Taxonomy" id="3101447"/>
    <lineage>
        <taxon>Archaea</taxon>
        <taxon>Candidatus Iainarchaeota</taxon>
        <taxon>Candidatus Iainarchaeia</taxon>
        <taxon>Candidatus Iainarchaeales</taxon>
        <taxon>Candidatus Iainarchaeaceae</taxon>
        <taxon>Candidatus Iainarchaeum</taxon>
    </lineage>
</organism>
<dbReference type="InterPro" id="IPR027417">
    <property type="entry name" value="P-loop_NTPase"/>
</dbReference>
<feature type="domain" description="AAA ATPase AAA+ lid" evidence="3">
    <location>
        <begin position="6"/>
        <end position="52"/>
    </location>
</feature>
<dbReference type="GO" id="GO:0016887">
    <property type="term" value="F:ATP hydrolysis activity"/>
    <property type="evidence" value="ECO:0007669"/>
    <property type="project" value="TreeGrafter"/>
</dbReference>
<evidence type="ECO:0000313" key="5">
    <source>
        <dbReference type="Proteomes" id="UP000277633"/>
    </source>
</evidence>
<dbReference type="PANTHER" id="PTHR23077:SF171">
    <property type="entry name" value="NUCLEAR VALOSIN-CONTAINING PROTEIN-LIKE"/>
    <property type="match status" value="1"/>
</dbReference>
<keyword evidence="1" id="KW-0547">Nucleotide-binding</keyword>